<keyword evidence="2 4" id="KW-0863">Zinc-finger</keyword>
<feature type="compositionally biased region" description="Low complexity" evidence="5">
    <location>
        <begin position="57"/>
        <end position="73"/>
    </location>
</feature>
<dbReference type="EMBL" id="VRMN01000002">
    <property type="protein sequence ID" value="KAA8497412.1"/>
    <property type="molecule type" value="Genomic_DNA"/>
</dbReference>
<feature type="region of interest" description="Disordered" evidence="5">
    <location>
        <begin position="1"/>
        <end position="23"/>
    </location>
</feature>
<dbReference type="SUPFAM" id="SSF57716">
    <property type="entry name" value="Glucocorticoid receptor-like (DNA-binding domain)"/>
    <property type="match status" value="1"/>
</dbReference>
<keyword evidence="9" id="KW-1185">Reference proteome</keyword>
<dbReference type="FunFam" id="4.10.1110.10:FF:000001">
    <property type="entry name" value="Zinc finger AN1-type containing 6"/>
    <property type="match status" value="1"/>
</dbReference>
<protein>
    <submittedName>
        <fullName evidence="8">AN1-type zinc finger protein 6</fullName>
    </submittedName>
</protein>
<dbReference type="AlphaFoldDB" id="A0A5J4Z2N0"/>
<evidence type="ECO:0000256" key="1">
    <source>
        <dbReference type="ARBA" id="ARBA00022723"/>
    </source>
</evidence>
<evidence type="ECO:0000259" key="6">
    <source>
        <dbReference type="PROSITE" id="PS51036"/>
    </source>
</evidence>
<sequence length="243" mass="26463">MSQKQDNGSVPRRAPESDPDVANAEMQRLCVTSCGFYGNMATLGMCSKCYLAHEQKLPSQAAAAPKAASGPSQDGQKGIDRLEPAAALASASPPAASAPQLKDEAPLLRRESENIPAQRLTNKRPREEELEALKESPGQGDEILLKRGSGDIPHMQADGATEETRVESAPEQTATVVQKNPGRCFSCRKKVGLTGFKCRCGYVYCSSHRHSDEHDCQFDYRSMGQELLFRNNPQVVSSKLEKI</sequence>
<organism evidence="8 9">
    <name type="scientific">Porphyridium purpureum</name>
    <name type="common">Red alga</name>
    <name type="synonym">Porphyridium cruentum</name>
    <dbReference type="NCBI Taxonomy" id="35688"/>
    <lineage>
        <taxon>Eukaryota</taxon>
        <taxon>Rhodophyta</taxon>
        <taxon>Bangiophyceae</taxon>
        <taxon>Porphyridiales</taxon>
        <taxon>Porphyridiaceae</taxon>
        <taxon>Porphyridium</taxon>
    </lineage>
</organism>
<dbReference type="InterPro" id="IPR000058">
    <property type="entry name" value="Znf_AN1"/>
</dbReference>
<feature type="compositionally biased region" description="Basic and acidic residues" evidence="5">
    <location>
        <begin position="101"/>
        <end position="113"/>
    </location>
</feature>
<dbReference type="PROSITE" id="PS51039">
    <property type="entry name" value="ZF_AN1"/>
    <property type="match status" value="1"/>
</dbReference>
<gene>
    <name evidence="8" type="ORF">FVE85_1141</name>
</gene>
<reference evidence="9" key="1">
    <citation type="journal article" date="2019" name="Nat. Commun.">
        <title>Expansion of phycobilisome linker gene families in mesophilic red algae.</title>
        <authorList>
            <person name="Lee J."/>
            <person name="Kim D."/>
            <person name="Bhattacharya D."/>
            <person name="Yoon H.S."/>
        </authorList>
    </citation>
    <scope>NUCLEOTIDE SEQUENCE [LARGE SCALE GENOMIC DNA]</scope>
    <source>
        <strain evidence="9">CCMP 1328</strain>
    </source>
</reference>
<dbReference type="InterPro" id="IPR002653">
    <property type="entry name" value="Znf_A20"/>
</dbReference>
<evidence type="ECO:0000313" key="8">
    <source>
        <dbReference type="EMBL" id="KAA8497412.1"/>
    </source>
</evidence>
<dbReference type="GO" id="GO:0008270">
    <property type="term" value="F:zinc ion binding"/>
    <property type="evidence" value="ECO:0007669"/>
    <property type="project" value="UniProtKB-KW"/>
</dbReference>
<feature type="domain" description="A20-type" evidence="6">
    <location>
        <begin position="24"/>
        <end position="58"/>
    </location>
</feature>
<evidence type="ECO:0000256" key="2">
    <source>
        <dbReference type="ARBA" id="ARBA00022771"/>
    </source>
</evidence>
<dbReference type="GO" id="GO:0003677">
    <property type="term" value="F:DNA binding"/>
    <property type="evidence" value="ECO:0007669"/>
    <property type="project" value="InterPro"/>
</dbReference>
<dbReference type="PANTHER" id="PTHR10634">
    <property type="entry name" value="AN1-TYPE ZINC FINGER PROTEIN"/>
    <property type="match status" value="1"/>
</dbReference>
<evidence type="ECO:0000256" key="5">
    <source>
        <dbReference type="SAM" id="MobiDB-lite"/>
    </source>
</evidence>
<feature type="domain" description="AN1-type" evidence="7">
    <location>
        <begin position="178"/>
        <end position="224"/>
    </location>
</feature>
<keyword evidence="3" id="KW-0862">Zinc</keyword>
<dbReference type="OrthoDB" id="3209at2759"/>
<feature type="region of interest" description="Disordered" evidence="5">
    <location>
        <begin position="57"/>
        <end position="126"/>
    </location>
</feature>
<dbReference type="SUPFAM" id="SSF118310">
    <property type="entry name" value="AN1-like Zinc finger"/>
    <property type="match status" value="1"/>
</dbReference>
<dbReference type="SMART" id="SM00154">
    <property type="entry name" value="ZnF_AN1"/>
    <property type="match status" value="1"/>
</dbReference>
<dbReference type="PROSITE" id="PS51036">
    <property type="entry name" value="ZF_A20"/>
    <property type="match status" value="1"/>
</dbReference>
<comment type="caution">
    <text evidence="8">The sequence shown here is derived from an EMBL/GenBank/DDBJ whole genome shotgun (WGS) entry which is preliminary data.</text>
</comment>
<dbReference type="InterPro" id="IPR035896">
    <property type="entry name" value="AN1-like_Znf"/>
</dbReference>
<evidence type="ECO:0000256" key="3">
    <source>
        <dbReference type="ARBA" id="ARBA00022833"/>
    </source>
</evidence>
<feature type="compositionally biased region" description="Low complexity" evidence="5">
    <location>
        <begin position="84"/>
        <end position="99"/>
    </location>
</feature>
<dbReference type="Proteomes" id="UP000324585">
    <property type="component" value="Unassembled WGS sequence"/>
</dbReference>
<evidence type="ECO:0000259" key="7">
    <source>
        <dbReference type="PROSITE" id="PS51039"/>
    </source>
</evidence>
<dbReference type="Gene3D" id="1.20.5.4770">
    <property type="match status" value="1"/>
</dbReference>
<evidence type="ECO:0000313" key="9">
    <source>
        <dbReference type="Proteomes" id="UP000324585"/>
    </source>
</evidence>
<name>A0A5J4Z2N0_PORPP</name>
<dbReference type="Gene3D" id="4.10.1110.10">
    <property type="entry name" value="AN1-like Zinc finger"/>
    <property type="match status" value="1"/>
</dbReference>
<proteinExistence type="predicted"/>
<dbReference type="Pfam" id="PF01754">
    <property type="entry name" value="zf-A20"/>
    <property type="match status" value="1"/>
</dbReference>
<evidence type="ECO:0000256" key="4">
    <source>
        <dbReference type="PROSITE-ProRule" id="PRU00449"/>
    </source>
</evidence>
<accession>A0A5J4Z2N0</accession>
<dbReference type="SMART" id="SM00259">
    <property type="entry name" value="ZnF_A20"/>
    <property type="match status" value="1"/>
</dbReference>
<dbReference type="Pfam" id="PF01428">
    <property type="entry name" value="zf-AN1"/>
    <property type="match status" value="1"/>
</dbReference>
<dbReference type="InterPro" id="IPR050652">
    <property type="entry name" value="AN1_A20_ZnFinger"/>
</dbReference>
<keyword evidence="1" id="KW-0479">Metal-binding</keyword>